<protein>
    <submittedName>
        <fullName evidence="2">Uncharacterized protein</fullName>
    </submittedName>
</protein>
<sequence>MNDCPRTNNLCEGWINKFYHLVGYQHPSIWKLIRTIQKEEAVVSAVIARDTVGEPPRKKTKQEYVDLEQRLKNLCKDYTEGRKNLDQVLRGLASEWASRLTMGPVLQRPPRVAAEYARGCPVQQATGVLFCCITDTNILGRRPCAMLTCWCLLRHLKGFDHKGSQWRKVRRHAEDKKYAEQQDRHSYIEEWKQHNVKEGRWSPQPPAVACTSSTSQATQDCTSPSTYWHPKPRPALPLPSSFPSPEKVPSLNVFMNSTQLCNLFINMICGKCKKKVEPELWTLLKSFGPAIHVTSTFLGPRQGRLCWGCTNLSIIGPIYSSRCRADIGFIRFAETSRPAAGADTYPTQADIGPHSPCLLGTYPAPVQPPIRMPSTSRGTLNMPSTSRAAPNMPSTSRGTGVMPSIGRGSGNLHFRTSWSSPSSFKCTNLQQRPGLKTMECNGWITDGWTQREA</sequence>
<dbReference type="EMBL" id="JACEEZ010002964">
    <property type="protein sequence ID" value="KAG0727804.1"/>
    <property type="molecule type" value="Genomic_DNA"/>
</dbReference>
<evidence type="ECO:0000313" key="2">
    <source>
        <dbReference type="EMBL" id="KAG0727804.1"/>
    </source>
</evidence>
<evidence type="ECO:0000313" key="3">
    <source>
        <dbReference type="Proteomes" id="UP000770661"/>
    </source>
</evidence>
<proteinExistence type="predicted"/>
<gene>
    <name evidence="2" type="ORF">GWK47_033848</name>
</gene>
<accession>A0A8J5D056</accession>
<dbReference type="Proteomes" id="UP000770661">
    <property type="component" value="Unassembled WGS sequence"/>
</dbReference>
<evidence type="ECO:0000256" key="1">
    <source>
        <dbReference type="SAM" id="MobiDB-lite"/>
    </source>
</evidence>
<name>A0A8J5D056_CHIOP</name>
<organism evidence="2 3">
    <name type="scientific">Chionoecetes opilio</name>
    <name type="common">Atlantic snow crab</name>
    <name type="synonym">Cancer opilio</name>
    <dbReference type="NCBI Taxonomy" id="41210"/>
    <lineage>
        <taxon>Eukaryota</taxon>
        <taxon>Metazoa</taxon>
        <taxon>Ecdysozoa</taxon>
        <taxon>Arthropoda</taxon>
        <taxon>Crustacea</taxon>
        <taxon>Multicrustacea</taxon>
        <taxon>Malacostraca</taxon>
        <taxon>Eumalacostraca</taxon>
        <taxon>Eucarida</taxon>
        <taxon>Decapoda</taxon>
        <taxon>Pleocyemata</taxon>
        <taxon>Brachyura</taxon>
        <taxon>Eubrachyura</taxon>
        <taxon>Majoidea</taxon>
        <taxon>Majidae</taxon>
        <taxon>Chionoecetes</taxon>
    </lineage>
</organism>
<dbReference type="OrthoDB" id="6585512at2759"/>
<reference evidence="2" key="1">
    <citation type="submission" date="2020-07" db="EMBL/GenBank/DDBJ databases">
        <title>The High-quality genome of the commercially important snow crab, Chionoecetes opilio.</title>
        <authorList>
            <person name="Jeong J.-H."/>
            <person name="Ryu S."/>
        </authorList>
    </citation>
    <scope>NUCLEOTIDE SEQUENCE</scope>
    <source>
        <strain evidence="2">MADBK_172401_WGS</strain>
        <tissue evidence="2">Digestive gland</tissue>
    </source>
</reference>
<keyword evidence="3" id="KW-1185">Reference proteome</keyword>
<feature type="compositionally biased region" description="Polar residues" evidence="1">
    <location>
        <begin position="383"/>
        <end position="398"/>
    </location>
</feature>
<dbReference type="AlphaFoldDB" id="A0A8J5D056"/>
<feature type="region of interest" description="Disordered" evidence="1">
    <location>
        <begin position="383"/>
        <end position="413"/>
    </location>
</feature>
<comment type="caution">
    <text evidence="2">The sequence shown here is derived from an EMBL/GenBank/DDBJ whole genome shotgun (WGS) entry which is preliminary data.</text>
</comment>